<feature type="signal peptide" evidence="2">
    <location>
        <begin position="1"/>
        <end position="34"/>
    </location>
</feature>
<reference evidence="3" key="1">
    <citation type="submission" date="2022-12" db="EMBL/GenBank/DDBJ databases">
        <title>Chromosome-level genome assembly of the bean flower thrips Megalurothrips usitatus.</title>
        <authorList>
            <person name="Ma L."/>
            <person name="Liu Q."/>
            <person name="Li H."/>
            <person name="Cai W."/>
        </authorList>
    </citation>
    <scope>NUCLEOTIDE SEQUENCE</scope>
    <source>
        <strain evidence="3">Cailab_2022a</strain>
    </source>
</reference>
<feature type="region of interest" description="Disordered" evidence="1">
    <location>
        <begin position="398"/>
        <end position="426"/>
    </location>
</feature>
<feature type="region of interest" description="Disordered" evidence="1">
    <location>
        <begin position="458"/>
        <end position="478"/>
    </location>
</feature>
<evidence type="ECO:0000256" key="1">
    <source>
        <dbReference type="SAM" id="MobiDB-lite"/>
    </source>
</evidence>
<dbReference type="AlphaFoldDB" id="A0AAV7XJK9"/>
<keyword evidence="2" id="KW-0732">Signal</keyword>
<evidence type="ECO:0008006" key="5">
    <source>
        <dbReference type="Google" id="ProtNLM"/>
    </source>
</evidence>
<organism evidence="3 4">
    <name type="scientific">Megalurothrips usitatus</name>
    <name type="common">bean blossom thrips</name>
    <dbReference type="NCBI Taxonomy" id="439358"/>
    <lineage>
        <taxon>Eukaryota</taxon>
        <taxon>Metazoa</taxon>
        <taxon>Ecdysozoa</taxon>
        <taxon>Arthropoda</taxon>
        <taxon>Hexapoda</taxon>
        <taxon>Insecta</taxon>
        <taxon>Pterygota</taxon>
        <taxon>Neoptera</taxon>
        <taxon>Paraneoptera</taxon>
        <taxon>Thysanoptera</taxon>
        <taxon>Terebrantia</taxon>
        <taxon>Thripoidea</taxon>
        <taxon>Thripidae</taxon>
        <taxon>Megalurothrips</taxon>
    </lineage>
</organism>
<evidence type="ECO:0000256" key="2">
    <source>
        <dbReference type="SAM" id="SignalP"/>
    </source>
</evidence>
<gene>
    <name evidence="3" type="ORF">ONE63_009128</name>
</gene>
<sequence length="532" mass="55933">MLVTLLPPLLLLLGPWGRRGPLLALGSVVPPSWADPRHNPCAAQPGGWQLILWPGDGRCYRIFRRGHPCAASMELTPGVGPGGAPGCRCPPGTALLANPAAPAAPAAQTCHPLLEQGPCPPGQYLAPVAAAAASDDRVPQLRAACRPPDPCPPDHVFWARDGRCYPRLTRGPCYRGELLVAAPAPRGAPPSPSSPPLGACRCEPRGELARFYSPQAKTCHEHYTPGPCQEKGLLFLPGGPGGGQCGCSPDLPHYHPDTGRCYQIDTIGPCPTGHRFTATSKGRAQCRCKGGHVPAWPRPAARAASTSRPPSPATRWACAAPAPRARSSCSRRPCGPPWRASRTAASAAAPAPGPGRHGPRTHTYTHTHADVATPTQTYPYRSSNDIAAKVIEDSRCGAHDKDKDAAGVKRSSSAASAATRTDPGCESKAGAVVFNGTCHMLYSQGPCPLGQWLVPQRRSRDPRAAKEAEAGADTRPEHELWSDADAAPARARARCDCRPGYKAVRTGAVLECQPPTVVLASFLNARGFLTAA</sequence>
<proteinExistence type="predicted"/>
<evidence type="ECO:0000313" key="3">
    <source>
        <dbReference type="EMBL" id="KAJ1525941.1"/>
    </source>
</evidence>
<evidence type="ECO:0000313" key="4">
    <source>
        <dbReference type="Proteomes" id="UP001075354"/>
    </source>
</evidence>
<feature type="chain" id="PRO_5043328191" description="DUF4789 domain-containing protein" evidence="2">
    <location>
        <begin position="35"/>
        <end position="532"/>
    </location>
</feature>
<comment type="caution">
    <text evidence="3">The sequence shown here is derived from an EMBL/GenBank/DDBJ whole genome shotgun (WGS) entry which is preliminary data.</text>
</comment>
<dbReference type="PANTHER" id="PTHR21177">
    <property type="entry name" value="IP06524P-RELATED"/>
    <property type="match status" value="1"/>
</dbReference>
<name>A0AAV7XJK9_9NEOP</name>
<accession>A0AAV7XJK9</accession>
<dbReference type="Proteomes" id="UP001075354">
    <property type="component" value="Chromosome 7"/>
</dbReference>
<feature type="compositionally biased region" description="Low complexity" evidence="1">
    <location>
        <begin position="297"/>
        <end position="350"/>
    </location>
</feature>
<feature type="compositionally biased region" description="Basic and acidic residues" evidence="1">
    <location>
        <begin position="398"/>
        <end position="407"/>
    </location>
</feature>
<protein>
    <recommendedName>
        <fullName evidence="5">DUF4789 domain-containing protein</fullName>
    </recommendedName>
</protein>
<feature type="region of interest" description="Disordered" evidence="1">
    <location>
        <begin position="297"/>
        <end position="362"/>
    </location>
</feature>
<dbReference type="EMBL" id="JAPTSV010000007">
    <property type="protein sequence ID" value="KAJ1525941.1"/>
    <property type="molecule type" value="Genomic_DNA"/>
</dbReference>
<keyword evidence="4" id="KW-1185">Reference proteome</keyword>